<reference evidence="2 4" key="1">
    <citation type="submission" date="2016-06" db="EMBL/GenBank/DDBJ databases">
        <title>Draft genome sequence of Pseudomonas sp. S1E40, a novel strain antagonistic activity to fungal plant pathogen.</title>
        <authorList>
            <person name="Tambong J.T."/>
            <person name="Tchagang C."/>
            <person name="Xu R."/>
        </authorList>
    </citation>
    <scope>NUCLEOTIDE SEQUENCE [LARGE SCALE GENOMIC DNA]</scope>
    <source>
        <strain evidence="2 4">S1E40</strain>
    </source>
</reference>
<name>A0A2T4G0F3_9PSED</name>
<gene>
    <name evidence="2" type="ORF">BBG20_19415</name>
    <name evidence="3" type="ORF">C9382_12995</name>
</gene>
<dbReference type="EC" id="4.2.3.-" evidence="1"/>
<dbReference type="Gene3D" id="1.10.600.10">
    <property type="entry name" value="Farnesyl Diphosphate Synthase"/>
    <property type="match status" value="1"/>
</dbReference>
<evidence type="ECO:0000313" key="2">
    <source>
        <dbReference type="EMBL" id="OCW24642.1"/>
    </source>
</evidence>
<dbReference type="EMBL" id="MAUE01000026">
    <property type="protein sequence ID" value="OCW24642.1"/>
    <property type="molecule type" value="Genomic_DNA"/>
</dbReference>
<dbReference type="PANTHER" id="PTHR35201:SF4">
    <property type="entry name" value="BETA-PINACENE SYNTHASE-RELATED"/>
    <property type="match status" value="1"/>
</dbReference>
<evidence type="ECO:0000313" key="4">
    <source>
        <dbReference type="Proteomes" id="UP000095081"/>
    </source>
</evidence>
<dbReference type="GO" id="GO:0046872">
    <property type="term" value="F:metal ion binding"/>
    <property type="evidence" value="ECO:0007669"/>
    <property type="project" value="UniProtKB-KW"/>
</dbReference>
<keyword evidence="1" id="KW-0479">Metal-binding</keyword>
<sequence>MPDSPLIVPKLHCPEPTRVDEQLARQVDDLLLPWIDRMGVFTGQTAKVHATGFGRFAMLCHPDTDAPERLLLVAQAFAALISLDDQYCYDELSGTVPQPLGPRLLLALAAVEPVRLTAPYSATLAHALASDAVTRALQDCMVHLVSLASPSQAARVRYELAVLFVAMNAEATWRTAQVPTLTWEYLVQRQGNSFMPFTALIDVVAGYELNANIYASAPVRQIITLVSCAATLVNDLYSTAREQATGEAFNLPTLLADEHHCSLQDAMCMAAMIHDDLVRTYEAQEYKLLKDASPALKRFLRGLKAWMAGSREWHQRSGRYQV</sequence>
<evidence type="ECO:0000256" key="1">
    <source>
        <dbReference type="RuleBase" id="RU366034"/>
    </source>
</evidence>
<dbReference type="RefSeq" id="WP_065906073.1">
    <property type="nucleotide sequence ID" value="NZ_MAUE01000026.1"/>
</dbReference>
<accession>A0A2T4G0F3</accession>
<comment type="cofactor">
    <cofactor evidence="1">
        <name>Mg(2+)</name>
        <dbReference type="ChEBI" id="CHEBI:18420"/>
    </cofactor>
</comment>
<dbReference type="SFLD" id="SFLDG01020">
    <property type="entry name" value="Terpene_Cyclase_Like_2"/>
    <property type="match status" value="1"/>
</dbReference>
<keyword evidence="1" id="KW-0456">Lyase</keyword>
<dbReference type="Proteomes" id="UP000095081">
    <property type="component" value="Unassembled WGS sequence"/>
</dbReference>
<dbReference type="SUPFAM" id="SSF48576">
    <property type="entry name" value="Terpenoid synthases"/>
    <property type="match status" value="1"/>
</dbReference>
<evidence type="ECO:0000313" key="3">
    <source>
        <dbReference type="EMBL" id="PTC29154.1"/>
    </source>
</evidence>
<proteinExistence type="inferred from homology"/>
<organism evidence="3 5">
    <name type="scientific">Pseudomonas aylmerensis</name>
    <dbReference type="NCBI Taxonomy" id="1869229"/>
    <lineage>
        <taxon>Bacteria</taxon>
        <taxon>Pseudomonadati</taxon>
        <taxon>Pseudomonadota</taxon>
        <taxon>Gammaproteobacteria</taxon>
        <taxon>Pseudomonadales</taxon>
        <taxon>Pseudomonadaceae</taxon>
        <taxon>Pseudomonas</taxon>
    </lineage>
</organism>
<comment type="similarity">
    <text evidence="1">Belongs to the terpene synthase family.</text>
</comment>
<reference evidence="3 5" key="2">
    <citation type="submission" date="2018-03" db="EMBL/GenBank/DDBJ databases">
        <title>Diversity of bacteria associated with corn roots inoculated with woodland soils in Canada, and Description of Pseudomonas aylmerense sp. nov.</title>
        <authorList>
            <person name="Tambong J.T."/>
            <person name="Xu R."/>
            <person name="Tchagang C."/>
        </authorList>
    </citation>
    <scope>NUCLEOTIDE SEQUENCE [LARGE SCALE GENOMIC DNA]</scope>
    <source>
        <strain evidence="3 5">S1E44</strain>
    </source>
</reference>
<dbReference type="EMBL" id="PYWW01000028">
    <property type="protein sequence ID" value="PTC29154.1"/>
    <property type="molecule type" value="Genomic_DNA"/>
</dbReference>
<keyword evidence="4" id="KW-1185">Reference proteome</keyword>
<dbReference type="GO" id="GO:0010333">
    <property type="term" value="F:terpene synthase activity"/>
    <property type="evidence" value="ECO:0007669"/>
    <property type="project" value="InterPro"/>
</dbReference>
<dbReference type="OrthoDB" id="9809458at2"/>
<dbReference type="InterPro" id="IPR008949">
    <property type="entry name" value="Isoprenoid_synthase_dom_sf"/>
</dbReference>
<protein>
    <recommendedName>
        <fullName evidence="1">Terpene synthase</fullName>
        <ecNumber evidence="1">4.2.3.-</ecNumber>
    </recommendedName>
</protein>
<dbReference type="Pfam" id="PF19086">
    <property type="entry name" value="Terpene_syn_C_2"/>
    <property type="match status" value="1"/>
</dbReference>
<keyword evidence="1" id="KW-0460">Magnesium</keyword>
<dbReference type="PANTHER" id="PTHR35201">
    <property type="entry name" value="TERPENE SYNTHASE"/>
    <property type="match status" value="1"/>
</dbReference>
<dbReference type="Proteomes" id="UP000240571">
    <property type="component" value="Unassembled WGS sequence"/>
</dbReference>
<evidence type="ECO:0000313" key="5">
    <source>
        <dbReference type="Proteomes" id="UP000240571"/>
    </source>
</evidence>
<comment type="caution">
    <text evidence="3">The sequence shown here is derived from an EMBL/GenBank/DDBJ whole genome shotgun (WGS) entry which is preliminary data.</text>
</comment>
<dbReference type="SFLD" id="SFLDS00005">
    <property type="entry name" value="Isoprenoid_Synthase_Type_I"/>
    <property type="match status" value="1"/>
</dbReference>
<dbReference type="AlphaFoldDB" id="A0A2T4G0F3"/>
<dbReference type="InterPro" id="IPR034686">
    <property type="entry name" value="Terpene_cyclase-like_2"/>
</dbReference>